<dbReference type="AlphaFoldDB" id="A0A1R1S4E9"/>
<evidence type="ECO:0000313" key="2">
    <source>
        <dbReference type="Proteomes" id="UP000186168"/>
    </source>
</evidence>
<organism evidence="1 2">
    <name type="scientific">Streptomyces sparsogenes DSM 40356</name>
    <dbReference type="NCBI Taxonomy" id="1331668"/>
    <lineage>
        <taxon>Bacteria</taxon>
        <taxon>Bacillati</taxon>
        <taxon>Actinomycetota</taxon>
        <taxon>Actinomycetes</taxon>
        <taxon>Kitasatosporales</taxon>
        <taxon>Streptomycetaceae</taxon>
        <taxon>Streptomyces</taxon>
    </lineage>
</organism>
<reference evidence="1 2" key="1">
    <citation type="submission" date="2013-05" db="EMBL/GenBank/DDBJ databases">
        <title>Genome sequence of Streptomyces sparsogenes DSM 40356.</title>
        <authorList>
            <person name="Coyne S."/>
            <person name="Seebeck F.P."/>
        </authorList>
    </citation>
    <scope>NUCLEOTIDE SEQUENCE [LARGE SCALE GENOMIC DNA]</scope>
    <source>
        <strain evidence="1 2">DSM 40356</strain>
    </source>
</reference>
<gene>
    <name evidence="1" type="ORF">SPAR_43261</name>
</gene>
<comment type="caution">
    <text evidence="1">The sequence shown here is derived from an EMBL/GenBank/DDBJ whole genome shotgun (WGS) entry which is preliminary data.</text>
</comment>
<dbReference type="Proteomes" id="UP000186168">
    <property type="component" value="Unassembled WGS sequence"/>
</dbReference>
<name>A0A1R1S4E9_9ACTN</name>
<evidence type="ECO:0000313" key="1">
    <source>
        <dbReference type="EMBL" id="OMI33049.1"/>
    </source>
</evidence>
<proteinExistence type="predicted"/>
<dbReference type="EMBL" id="ASQP01000565">
    <property type="protein sequence ID" value="OMI33049.1"/>
    <property type="molecule type" value="Genomic_DNA"/>
</dbReference>
<keyword evidence="2" id="KW-1185">Reference proteome</keyword>
<sequence>MLLLVALHAWAHAPGQRCPRVMAERRPYPSDLSDARWALIEPALSAWRAERRRHALNIGRPPERDLREIMNASMTDLMARRLTGEATISWRDPTLWDQTPIPG</sequence>
<protein>
    <submittedName>
        <fullName evidence="1">Transposase, IS4 family protein</fullName>
    </submittedName>
</protein>
<accession>A0A1R1S4E9</accession>